<proteinExistence type="predicted"/>
<organism evidence="1">
    <name type="scientific">Solibacter usitatus (strain Ellin6076)</name>
    <dbReference type="NCBI Taxonomy" id="234267"/>
    <lineage>
        <taxon>Bacteria</taxon>
        <taxon>Pseudomonadati</taxon>
        <taxon>Acidobacteriota</taxon>
        <taxon>Terriglobia</taxon>
        <taxon>Bryobacterales</taxon>
        <taxon>Solibacteraceae</taxon>
        <taxon>Candidatus Solibacter</taxon>
    </lineage>
</organism>
<dbReference type="HOGENOM" id="CLU_010194_2_2_0"/>
<dbReference type="KEGG" id="sus:Acid_1784"/>
<evidence type="ECO:0000313" key="1">
    <source>
        <dbReference type="EMBL" id="ABJ82774.1"/>
    </source>
</evidence>
<dbReference type="AlphaFoldDB" id="Q027N3"/>
<accession>Q027N3</accession>
<dbReference type="NCBIfam" id="NF006133">
    <property type="entry name" value="PRK08278.1"/>
    <property type="match status" value="1"/>
</dbReference>
<dbReference type="OrthoDB" id="9797020at2"/>
<dbReference type="SUPFAM" id="SSF51735">
    <property type="entry name" value="NAD(P)-binding Rossmann-fold domains"/>
    <property type="match status" value="1"/>
</dbReference>
<dbReference type="Pfam" id="PF00106">
    <property type="entry name" value="adh_short"/>
    <property type="match status" value="1"/>
</dbReference>
<reference evidence="1" key="1">
    <citation type="submission" date="2006-10" db="EMBL/GenBank/DDBJ databases">
        <title>Complete sequence of Solibacter usitatus Ellin6076.</title>
        <authorList>
            <consortium name="US DOE Joint Genome Institute"/>
            <person name="Copeland A."/>
            <person name="Lucas S."/>
            <person name="Lapidus A."/>
            <person name="Barry K."/>
            <person name="Detter J.C."/>
            <person name="Glavina del Rio T."/>
            <person name="Hammon N."/>
            <person name="Israni S."/>
            <person name="Dalin E."/>
            <person name="Tice H."/>
            <person name="Pitluck S."/>
            <person name="Thompson L.S."/>
            <person name="Brettin T."/>
            <person name="Bruce D."/>
            <person name="Han C."/>
            <person name="Tapia R."/>
            <person name="Gilna P."/>
            <person name="Schmutz J."/>
            <person name="Larimer F."/>
            <person name="Land M."/>
            <person name="Hauser L."/>
            <person name="Kyrpides N."/>
            <person name="Mikhailova N."/>
            <person name="Janssen P.H."/>
            <person name="Kuske C.R."/>
            <person name="Richardson P."/>
        </authorList>
    </citation>
    <scope>NUCLEOTIDE SEQUENCE</scope>
    <source>
        <strain evidence="1">Ellin6076</strain>
    </source>
</reference>
<dbReference type="PANTHER" id="PTHR42808:SF4">
    <property type="entry name" value="SHORT CHAIN DEHYDROGENASE"/>
    <property type="match status" value="1"/>
</dbReference>
<sequence length="280" mass="30766">MGESKSVLHPGLHGRVAVVTGASRGIGKALAIRLAQAGADVAVAAKSEHSTERLPGSIHETADAIRAQGGRALAIPTDVRDEDAIRNLMERTVAEFGRLDILVNNAGAIWTQSILQTPPKRFDLMMGVNARAAYIACYYALPHMVKQQWGHVLNMCPPLNERAAPGKVAYMMSKLGMARVAMGVAAEHERDNIAGNTLWPRSIIETQASIGWKMADRSQWRTPEIVCDASLAIFAQEPRTCTGRQWIDEEALTTLAGITDFDHYWCEGRPPERPIYIDKW</sequence>
<dbReference type="eggNOG" id="COG4221">
    <property type="taxonomic scope" value="Bacteria"/>
</dbReference>
<dbReference type="CDD" id="cd05338">
    <property type="entry name" value="DHRS1_HSDL2-like_SDR_c"/>
    <property type="match status" value="1"/>
</dbReference>
<dbReference type="PRINTS" id="PR00081">
    <property type="entry name" value="GDHRDH"/>
</dbReference>
<protein>
    <submittedName>
        <fullName evidence="1">Short-chain dehydrogenase/reductase SDR</fullName>
    </submittedName>
</protein>
<dbReference type="EMBL" id="CP000473">
    <property type="protein sequence ID" value="ABJ82774.1"/>
    <property type="molecule type" value="Genomic_DNA"/>
</dbReference>
<gene>
    <name evidence="1" type="ordered locus">Acid_1784</name>
</gene>
<dbReference type="InParanoid" id="Q027N3"/>
<name>Q027N3_SOLUE</name>
<dbReference type="Gene3D" id="3.40.50.720">
    <property type="entry name" value="NAD(P)-binding Rossmann-like Domain"/>
    <property type="match status" value="1"/>
</dbReference>
<dbReference type="InterPro" id="IPR002347">
    <property type="entry name" value="SDR_fam"/>
</dbReference>
<dbReference type="InterPro" id="IPR051935">
    <property type="entry name" value="HSDL2"/>
</dbReference>
<dbReference type="PANTHER" id="PTHR42808">
    <property type="entry name" value="HYDROXYSTEROID DEHYDROGENASE-LIKE PROTEIN 2"/>
    <property type="match status" value="1"/>
</dbReference>
<dbReference type="STRING" id="234267.Acid_1784"/>
<dbReference type="InterPro" id="IPR036291">
    <property type="entry name" value="NAD(P)-bd_dom_sf"/>
</dbReference>